<organism evidence="1 2">
    <name type="scientific">Brassica carinata</name>
    <name type="common">Ethiopian mustard</name>
    <name type="synonym">Abyssinian cabbage</name>
    <dbReference type="NCBI Taxonomy" id="52824"/>
    <lineage>
        <taxon>Eukaryota</taxon>
        <taxon>Viridiplantae</taxon>
        <taxon>Streptophyta</taxon>
        <taxon>Embryophyta</taxon>
        <taxon>Tracheophyta</taxon>
        <taxon>Spermatophyta</taxon>
        <taxon>Magnoliopsida</taxon>
        <taxon>eudicotyledons</taxon>
        <taxon>Gunneridae</taxon>
        <taxon>Pentapetalae</taxon>
        <taxon>rosids</taxon>
        <taxon>malvids</taxon>
        <taxon>Brassicales</taxon>
        <taxon>Brassicaceae</taxon>
        <taxon>Brassiceae</taxon>
        <taxon>Brassica</taxon>
    </lineage>
</organism>
<keyword evidence="2" id="KW-1185">Reference proteome</keyword>
<name>A0A8X7UB39_BRACI</name>
<proteinExistence type="predicted"/>
<dbReference type="OrthoDB" id="1107627at2759"/>
<reference evidence="1 2" key="1">
    <citation type="submission" date="2020-02" db="EMBL/GenBank/DDBJ databases">
        <authorList>
            <person name="Ma Q."/>
            <person name="Huang Y."/>
            <person name="Song X."/>
            <person name="Pei D."/>
        </authorList>
    </citation>
    <scope>NUCLEOTIDE SEQUENCE [LARGE SCALE GENOMIC DNA]</scope>
    <source>
        <strain evidence="1">Sxm20200214</strain>
        <tissue evidence="1">Leaf</tissue>
    </source>
</reference>
<evidence type="ECO:0000313" key="2">
    <source>
        <dbReference type="Proteomes" id="UP000886595"/>
    </source>
</evidence>
<dbReference type="EMBL" id="JAAMPC010000013">
    <property type="protein sequence ID" value="KAG2273075.1"/>
    <property type="molecule type" value="Genomic_DNA"/>
</dbReference>
<dbReference type="Proteomes" id="UP000886595">
    <property type="component" value="Unassembled WGS sequence"/>
</dbReference>
<dbReference type="AlphaFoldDB" id="A0A8X7UB39"/>
<protein>
    <submittedName>
        <fullName evidence="1">Uncharacterized protein</fullName>
    </submittedName>
</protein>
<sequence length="72" mass="8159">MKSGINVIQTMFHTSLGLGLGTGMGYLIMGYSNSSEYAQQVEEEWGRNKRNVEKCEADLERLQKIYGVKRDV</sequence>
<comment type="caution">
    <text evidence="1">The sequence shown here is derived from an EMBL/GenBank/DDBJ whole genome shotgun (WGS) entry which is preliminary data.</text>
</comment>
<evidence type="ECO:0000313" key="1">
    <source>
        <dbReference type="EMBL" id="KAG2273075.1"/>
    </source>
</evidence>
<accession>A0A8X7UB39</accession>
<gene>
    <name evidence="1" type="ORF">Bca52824_067630</name>
</gene>